<keyword evidence="2" id="KW-0808">Transferase</keyword>
<dbReference type="AlphaFoldDB" id="A0A060S8Q5"/>
<feature type="region of interest" description="Disordered" evidence="7">
    <location>
        <begin position="1"/>
        <end position="21"/>
    </location>
</feature>
<keyword evidence="4" id="KW-0418">Kinase</keyword>
<evidence type="ECO:0000256" key="1">
    <source>
        <dbReference type="ARBA" id="ARBA00022527"/>
    </source>
</evidence>
<feature type="binding site" evidence="6">
    <location>
        <position position="88"/>
    </location>
    <ligand>
        <name>ATP</name>
        <dbReference type="ChEBI" id="CHEBI:30616"/>
    </ligand>
</feature>
<evidence type="ECO:0000256" key="3">
    <source>
        <dbReference type="ARBA" id="ARBA00022741"/>
    </source>
</evidence>
<reference evidence="9" key="1">
    <citation type="submission" date="2014-01" db="EMBL/GenBank/DDBJ databases">
        <title>The genome of the white-rot fungus Pycnoporus cinnabarinus: a basidiomycete model with a versatile arsenal for lignocellulosic biomass breakdown.</title>
        <authorList>
            <person name="Levasseur A."/>
            <person name="Lomascolo A."/>
            <person name="Ruiz-Duenas F.J."/>
            <person name="Uzan E."/>
            <person name="Piumi F."/>
            <person name="Kues U."/>
            <person name="Ram A.F.J."/>
            <person name="Murat C."/>
            <person name="Haon M."/>
            <person name="Benoit I."/>
            <person name="Arfi Y."/>
            <person name="Chevret D."/>
            <person name="Drula E."/>
            <person name="Kwon M.J."/>
            <person name="Gouret P."/>
            <person name="Lesage-Meessen L."/>
            <person name="Lombard V."/>
            <person name="Mariette J."/>
            <person name="Noirot C."/>
            <person name="Park J."/>
            <person name="Patyshakuliyeva A."/>
            <person name="Wieneger R.A.B."/>
            <person name="Wosten H.A.B."/>
            <person name="Martin F."/>
            <person name="Coutinho P.M."/>
            <person name="de Vries R."/>
            <person name="Martinez A.T."/>
            <person name="Klopp C."/>
            <person name="Pontarotti P."/>
            <person name="Henrissat B."/>
            <person name="Record E."/>
        </authorList>
    </citation>
    <scope>NUCLEOTIDE SEQUENCE [LARGE SCALE GENOMIC DNA]</scope>
    <source>
        <strain evidence="9">BRFM137</strain>
    </source>
</reference>
<dbReference type="STRING" id="5643.A0A060S8Q5"/>
<keyword evidence="10" id="KW-1185">Reference proteome</keyword>
<evidence type="ECO:0000259" key="8">
    <source>
        <dbReference type="PROSITE" id="PS50011"/>
    </source>
</evidence>
<feature type="domain" description="Protein kinase" evidence="8">
    <location>
        <begin position="58"/>
        <end position="402"/>
    </location>
</feature>
<dbReference type="GO" id="GO:0007165">
    <property type="term" value="P:signal transduction"/>
    <property type="evidence" value="ECO:0007669"/>
    <property type="project" value="TreeGrafter"/>
</dbReference>
<evidence type="ECO:0000313" key="9">
    <source>
        <dbReference type="EMBL" id="CDO70636.1"/>
    </source>
</evidence>
<dbReference type="CDD" id="cd14008">
    <property type="entry name" value="STKc_LKB1_CaMKK"/>
    <property type="match status" value="1"/>
</dbReference>
<dbReference type="Proteomes" id="UP000029665">
    <property type="component" value="Unassembled WGS sequence"/>
</dbReference>
<evidence type="ECO:0000256" key="5">
    <source>
        <dbReference type="ARBA" id="ARBA00022840"/>
    </source>
</evidence>
<dbReference type="OMA" id="MINQYEF"/>
<dbReference type="Gene3D" id="3.30.200.20">
    <property type="entry name" value="Phosphorylase Kinase, domain 1"/>
    <property type="match status" value="1"/>
</dbReference>
<dbReference type="PROSITE" id="PS00107">
    <property type="entry name" value="PROTEIN_KINASE_ATP"/>
    <property type="match status" value="1"/>
</dbReference>
<dbReference type="SMART" id="SM00220">
    <property type="entry name" value="S_TKc"/>
    <property type="match status" value="1"/>
</dbReference>
<evidence type="ECO:0000256" key="7">
    <source>
        <dbReference type="SAM" id="MobiDB-lite"/>
    </source>
</evidence>
<feature type="compositionally biased region" description="Low complexity" evidence="7">
    <location>
        <begin position="597"/>
        <end position="619"/>
    </location>
</feature>
<dbReference type="PANTHER" id="PTHR43895">
    <property type="entry name" value="CALCIUM/CALMODULIN-DEPENDENT PROTEIN KINASE KINASE-RELATED"/>
    <property type="match status" value="1"/>
</dbReference>
<evidence type="ECO:0000256" key="2">
    <source>
        <dbReference type="ARBA" id="ARBA00022679"/>
    </source>
</evidence>
<keyword evidence="5 6" id="KW-0067">ATP-binding</keyword>
<accession>A0A060S8Q5</accession>
<sequence>MAAAASSSRARPPVPATAPDIRNSVHSAFSQHEGVVMTHQIRNLERPSSTKGRMINQYEFVHRVGKGQHGDVYLARDTTRDNMDVAIKCVSRKAKSDRMSKLRKRNLPRSSNTPLVDQLGSTEHKIRKEIAIMKKLSHPHIVRLLEVIDDRQNDKIYMVMEYLAGGEIKWRTRSDNPLLRVDQTRRICRDVILGLEYLHYQGIIHRDIKPANLLWTADRRTVKITDFGVSTFSYAQRLAAAGKGIIKEDDTDPILMDESDLSKTAGTPMFLAPEIVSDVPMLDVASSSALSLHTPARRKPPITKAIDIWAFGVTLYGLLFGILPFNAKNEFEIYRVIRSQDWDVPDTMGLDQLPTGGRYQRRPRRPGDETEGSLVIDLLERLLEKDARKRITLEEVKRHPWILRDLDSPEEWLKETRLSNYLSLEPSPDETRSAMSLVRFRWFPTPQRLGRGISAFLRNVRPQRSFRRTHRQDDEDDSRDVGVHSAPNFAHLSRQQTSPGHAHHHRHHHHHHSDRHEKQSQPYHHSSVREKPKARTRAELSRNKSAGDINAKPLPLPPKNVEPWAASNTGSSPSSSSTPVAGPSRSGSAKPPESTLQVPSRSSRVGSPLPSPVSSSQVSTPTTENPSQQFPDGERPRSMMSNWIRRFGSTHRQSSYNPISVDSSASFGGSGLGARPHHPPATAPPSRDSAEGLSSHVTSRQSSISMMGGKLTKAMRAASWTGPEFAHARPSEDLTSLYSGERPDDALDDDTLLLGAGGVAHSPVPSVPNSALLSTVSSANSIGAPAGTAHVPTMSAAHAILARTPDGNAETSGTPSQQDPGAMSQRSCGSSPAGHGHGAGHHGRLRTTSPLAKVSYNQSELSVSSEASCRHRGRVYGAPGTSC</sequence>
<evidence type="ECO:0000256" key="6">
    <source>
        <dbReference type="PROSITE-ProRule" id="PRU10141"/>
    </source>
</evidence>
<feature type="compositionally biased region" description="Polar residues" evidence="7">
    <location>
        <begin position="695"/>
        <end position="705"/>
    </location>
</feature>
<keyword evidence="3 6" id="KW-0547">Nucleotide-binding</keyword>
<feature type="compositionally biased region" description="Polar residues" evidence="7">
    <location>
        <begin position="650"/>
        <end position="662"/>
    </location>
</feature>
<feature type="region of interest" description="Disordered" evidence="7">
    <location>
        <begin position="97"/>
        <end position="117"/>
    </location>
</feature>
<evidence type="ECO:0000313" key="10">
    <source>
        <dbReference type="Proteomes" id="UP000029665"/>
    </source>
</evidence>
<protein>
    <recommendedName>
        <fullName evidence="8">Protein kinase domain-containing protein</fullName>
    </recommendedName>
</protein>
<feature type="region of interest" description="Disordered" evidence="7">
    <location>
        <begin position="464"/>
        <end position="637"/>
    </location>
</feature>
<gene>
    <name evidence="9" type="ORF">BN946_scf184756.g2</name>
</gene>
<feature type="compositionally biased region" description="Basic residues" evidence="7">
    <location>
        <begin position="501"/>
        <end position="513"/>
    </location>
</feature>
<feature type="compositionally biased region" description="Polar residues" evidence="7">
    <location>
        <begin position="108"/>
        <end position="117"/>
    </location>
</feature>
<dbReference type="EMBL" id="CCBP010000089">
    <property type="protein sequence ID" value="CDO70636.1"/>
    <property type="molecule type" value="Genomic_DNA"/>
</dbReference>
<name>A0A060S8Q5_PYCCI</name>
<dbReference type="GO" id="GO:0005524">
    <property type="term" value="F:ATP binding"/>
    <property type="evidence" value="ECO:0007669"/>
    <property type="project" value="UniProtKB-UniRule"/>
</dbReference>
<dbReference type="PROSITE" id="PS50011">
    <property type="entry name" value="PROTEIN_KINASE_DOM"/>
    <property type="match status" value="1"/>
</dbReference>
<feature type="region of interest" description="Disordered" evidence="7">
    <location>
        <begin position="650"/>
        <end position="706"/>
    </location>
</feature>
<dbReference type="SUPFAM" id="SSF56112">
    <property type="entry name" value="Protein kinase-like (PK-like)"/>
    <property type="match status" value="1"/>
</dbReference>
<dbReference type="InterPro" id="IPR000719">
    <property type="entry name" value="Prot_kinase_dom"/>
</dbReference>
<feature type="compositionally biased region" description="Polar residues" evidence="7">
    <location>
        <begin position="620"/>
        <end position="630"/>
    </location>
</feature>
<dbReference type="PANTHER" id="PTHR43895:SF152">
    <property type="entry name" value="SERINE_THREONINE-PROTEIN KINASE TOS3"/>
    <property type="match status" value="1"/>
</dbReference>
<dbReference type="Gene3D" id="1.10.510.10">
    <property type="entry name" value="Transferase(Phosphotransferase) domain 1"/>
    <property type="match status" value="1"/>
</dbReference>
<dbReference type="OrthoDB" id="68483at2759"/>
<feature type="compositionally biased region" description="Low complexity" evidence="7">
    <location>
        <begin position="565"/>
        <end position="586"/>
    </location>
</feature>
<feature type="compositionally biased region" description="Polar residues" evidence="7">
    <location>
        <begin position="809"/>
        <end position="830"/>
    </location>
</feature>
<feature type="region of interest" description="Disordered" evidence="7">
    <location>
        <begin position="805"/>
        <end position="845"/>
    </location>
</feature>
<dbReference type="HOGENOM" id="CLU_015979_0_0_1"/>
<feature type="compositionally biased region" description="Basic and acidic residues" evidence="7">
    <location>
        <begin position="527"/>
        <end position="542"/>
    </location>
</feature>
<keyword evidence="1" id="KW-0723">Serine/threonine-protein kinase</keyword>
<dbReference type="Pfam" id="PF00069">
    <property type="entry name" value="Pkinase"/>
    <property type="match status" value="1"/>
</dbReference>
<comment type="caution">
    <text evidence="9">The sequence shown here is derived from an EMBL/GenBank/DDBJ whole genome shotgun (WGS) entry which is preliminary data.</text>
</comment>
<organism evidence="9 10">
    <name type="scientific">Pycnoporus cinnabarinus</name>
    <name type="common">Cinnabar-red polypore</name>
    <name type="synonym">Trametes cinnabarina</name>
    <dbReference type="NCBI Taxonomy" id="5643"/>
    <lineage>
        <taxon>Eukaryota</taxon>
        <taxon>Fungi</taxon>
        <taxon>Dikarya</taxon>
        <taxon>Basidiomycota</taxon>
        <taxon>Agaricomycotina</taxon>
        <taxon>Agaricomycetes</taxon>
        <taxon>Polyporales</taxon>
        <taxon>Polyporaceae</taxon>
        <taxon>Trametes</taxon>
    </lineage>
</organism>
<dbReference type="InterPro" id="IPR017441">
    <property type="entry name" value="Protein_kinase_ATP_BS"/>
</dbReference>
<proteinExistence type="predicted"/>
<feature type="compositionally biased region" description="Low complexity" evidence="7">
    <location>
        <begin position="1"/>
        <end position="11"/>
    </location>
</feature>
<evidence type="ECO:0000256" key="4">
    <source>
        <dbReference type="ARBA" id="ARBA00022777"/>
    </source>
</evidence>
<dbReference type="GO" id="GO:0004674">
    <property type="term" value="F:protein serine/threonine kinase activity"/>
    <property type="evidence" value="ECO:0007669"/>
    <property type="project" value="UniProtKB-KW"/>
</dbReference>
<dbReference type="InterPro" id="IPR011009">
    <property type="entry name" value="Kinase-like_dom_sf"/>
</dbReference>